<dbReference type="GO" id="GO:0005634">
    <property type="term" value="C:nucleus"/>
    <property type="evidence" value="ECO:0007669"/>
    <property type="project" value="TreeGrafter"/>
</dbReference>
<comment type="caution">
    <text evidence="11">The sequence shown here is derived from an EMBL/GenBank/DDBJ whole genome shotgun (WGS) entry which is preliminary data.</text>
</comment>
<comment type="catalytic activity">
    <reaction evidence="7">
        <text>L-threonyl-[protein] + ATP = O-phospho-L-threonyl-[protein] + ADP + H(+)</text>
        <dbReference type="Rhea" id="RHEA:46608"/>
        <dbReference type="Rhea" id="RHEA-COMP:11060"/>
        <dbReference type="Rhea" id="RHEA-COMP:11605"/>
        <dbReference type="ChEBI" id="CHEBI:15378"/>
        <dbReference type="ChEBI" id="CHEBI:30013"/>
        <dbReference type="ChEBI" id="CHEBI:30616"/>
        <dbReference type="ChEBI" id="CHEBI:61977"/>
        <dbReference type="ChEBI" id="CHEBI:456216"/>
        <dbReference type="EC" id="2.7.11.1"/>
    </reaction>
</comment>
<dbReference type="InterPro" id="IPR011009">
    <property type="entry name" value="Kinase-like_dom_sf"/>
</dbReference>
<evidence type="ECO:0000256" key="5">
    <source>
        <dbReference type="ARBA" id="ARBA00022777"/>
    </source>
</evidence>
<evidence type="ECO:0000313" key="11">
    <source>
        <dbReference type="EMBL" id="KAA8915231.1"/>
    </source>
</evidence>
<dbReference type="Gene3D" id="1.10.510.10">
    <property type="entry name" value="Transferase(Phosphotransferase) domain 1"/>
    <property type="match status" value="1"/>
</dbReference>
<keyword evidence="6" id="KW-0067">ATP-binding</keyword>
<evidence type="ECO:0000256" key="7">
    <source>
        <dbReference type="ARBA" id="ARBA00047899"/>
    </source>
</evidence>
<feature type="region of interest" description="Disordered" evidence="9">
    <location>
        <begin position="845"/>
        <end position="868"/>
    </location>
</feature>
<evidence type="ECO:0000256" key="8">
    <source>
        <dbReference type="ARBA" id="ARBA00048679"/>
    </source>
</evidence>
<evidence type="ECO:0000256" key="6">
    <source>
        <dbReference type="ARBA" id="ARBA00022840"/>
    </source>
</evidence>
<protein>
    <recommendedName>
        <fullName evidence="1">non-specific serine/threonine protein kinase</fullName>
        <ecNumber evidence="1">2.7.11.1</ecNumber>
    </recommendedName>
</protein>
<sequence length="932" mass="102461">MMDNSSKKKHHRRSGSLFGSASNFFSAPSSNKMNTYGRKRNTNGHRSVLTQSHIEHQLWSQKDELPTTNAHGTMTTTTTTAAPSLVGLGVLDFEESSKWETETTQVLSDITRPRPVSVGSSTSVTTASSKGGSGPLNKVARAFSTRSTSSKSTIEPNSKHTSMSSTVSTINNKVTRISVVDTNNFGTPANNTPRNNNKSLSREDSDTNLSIKMRRNTANPNLTLSLDGKDDFSLTAQEEEENKENVFALDIPKIPALTDSTTPVLTPTSTASLKSRDSKFDLAKSSPSAASFLSFKKDPSDLKLKKVNKSNISAPGQLIDSNDFFADSSTPVAPPTSASACASATSNRRRNRRSNHKNTSSLFSSISSSSLFSQNAGSAANTSGSTMNSKNNKSTSPASSSISSYIPKKSSFADIKKSFLSLSSSSSTFFKGNSSGKSPQPENEKPVISLPTPVDTSREKLRNKLRASNSLMSLARSDTSNSLVAVPAEQYQQSQLDTLLGLCNSSSICDFTNYIADTVKDVGMSKLAEASFSEVFIQKDMANNTSKIYKIMAFGNEELEQVPVQDIIQELSIARLLMSLDGFVDVIDAAVVKGPYPEYLINQWDQYAESNKSENFRPDFYGEEQLYCIMVLSDAGTDLEHFALSSWLEAESVFWQTVNCLSQAEEKYKFEHRDLHWGNLVISTKNDKKKDTGQVTRLLEKLDIKDVSEPNNNDNEDYDDYEEFDYDHTDLKVTLIDYTLSRANNTEGSVIYTRLDHPDFFRGKGDYQFDIYRFMRSQISTMHVKHSPSIGSMPSSPQIGNNAAGPNAFTDIDWSMFCGKSNVLWLHYVVDKLLNGKGLQKVTATRSGRLSSGGSNGSLTNGKSKGGNLTEEARACKALETIHQTIDPRKKKFKKQNGQMSFQDFESAGHLLNWGLENKVISQELAELLDLH</sequence>
<feature type="compositionally biased region" description="Low complexity" evidence="9">
    <location>
        <begin position="845"/>
        <end position="867"/>
    </location>
</feature>
<feature type="compositionally biased region" description="Low complexity" evidence="9">
    <location>
        <begin position="426"/>
        <end position="438"/>
    </location>
</feature>
<feature type="region of interest" description="Disordered" evidence="9">
    <location>
        <begin position="181"/>
        <end position="208"/>
    </location>
</feature>
<proteinExistence type="predicted"/>
<feature type="compositionally biased region" description="Low complexity" evidence="9">
    <location>
        <begin position="381"/>
        <end position="404"/>
    </location>
</feature>
<dbReference type="GO" id="GO:0000278">
    <property type="term" value="P:mitotic cell cycle"/>
    <property type="evidence" value="ECO:0007669"/>
    <property type="project" value="TreeGrafter"/>
</dbReference>
<dbReference type="InterPro" id="IPR024604">
    <property type="entry name" value="GSG2_C"/>
</dbReference>
<feature type="compositionally biased region" description="Basic residues" evidence="9">
    <location>
        <begin position="347"/>
        <end position="356"/>
    </location>
</feature>
<feature type="compositionally biased region" description="Polar residues" evidence="9">
    <location>
        <begin position="181"/>
        <end position="199"/>
    </location>
</feature>
<dbReference type="EMBL" id="SWFS01000179">
    <property type="protein sequence ID" value="KAA8915231.1"/>
    <property type="molecule type" value="Genomic_DNA"/>
</dbReference>
<dbReference type="PANTHER" id="PTHR24419">
    <property type="entry name" value="INTERLEUKIN-1 RECEPTOR-ASSOCIATED KINASE"/>
    <property type="match status" value="1"/>
</dbReference>
<evidence type="ECO:0000256" key="2">
    <source>
        <dbReference type="ARBA" id="ARBA00022527"/>
    </source>
</evidence>
<dbReference type="EC" id="2.7.11.1" evidence="1"/>
<keyword evidence="2" id="KW-0723">Serine/threonine-protein kinase</keyword>
<keyword evidence="3" id="KW-0808">Transferase</keyword>
<evidence type="ECO:0000256" key="4">
    <source>
        <dbReference type="ARBA" id="ARBA00022741"/>
    </source>
</evidence>
<feature type="compositionally biased region" description="Low complexity" evidence="9">
    <location>
        <begin position="116"/>
        <end position="130"/>
    </location>
</feature>
<feature type="region of interest" description="Disordered" evidence="9">
    <location>
        <begin position="1"/>
        <end position="43"/>
    </location>
</feature>
<dbReference type="Gene3D" id="3.30.200.20">
    <property type="entry name" value="Phosphorylase Kinase, domain 1"/>
    <property type="match status" value="1"/>
</dbReference>
<feature type="compositionally biased region" description="Polar residues" evidence="9">
    <location>
        <begin position="144"/>
        <end position="167"/>
    </location>
</feature>
<dbReference type="VEuPathDB" id="FungiDB:TRICI_002588"/>
<evidence type="ECO:0000256" key="3">
    <source>
        <dbReference type="ARBA" id="ARBA00022679"/>
    </source>
</evidence>
<reference evidence="11" key="1">
    <citation type="journal article" date="2019" name="G3 (Bethesda)">
        <title>Genome Assemblies of Two Rare Opportunistic Yeast Pathogens: Diutina rugosa (syn. Candida rugosa) and Trichomonascus ciferrii (syn. Candida ciferrii).</title>
        <authorList>
            <person name="Mixao V."/>
            <person name="Saus E."/>
            <person name="Hansen A.P."/>
            <person name="Lass-Florl C."/>
            <person name="Gabaldon T."/>
        </authorList>
    </citation>
    <scope>NUCLEOTIDE SEQUENCE</scope>
    <source>
        <strain evidence="11">CBS 4856</strain>
    </source>
</reference>
<organism evidence="11 12">
    <name type="scientific">Trichomonascus ciferrii</name>
    <dbReference type="NCBI Taxonomy" id="44093"/>
    <lineage>
        <taxon>Eukaryota</taxon>
        <taxon>Fungi</taxon>
        <taxon>Dikarya</taxon>
        <taxon>Ascomycota</taxon>
        <taxon>Saccharomycotina</taxon>
        <taxon>Dipodascomycetes</taxon>
        <taxon>Dipodascales</taxon>
        <taxon>Trichomonascaceae</taxon>
        <taxon>Trichomonascus</taxon>
        <taxon>Trichomonascus ciferrii complex</taxon>
    </lineage>
</organism>
<feature type="region of interest" description="Disordered" evidence="9">
    <location>
        <begin position="374"/>
        <end position="404"/>
    </location>
</feature>
<dbReference type="GO" id="GO:0005737">
    <property type="term" value="C:cytoplasm"/>
    <property type="evidence" value="ECO:0007669"/>
    <property type="project" value="TreeGrafter"/>
</dbReference>
<evidence type="ECO:0000313" key="12">
    <source>
        <dbReference type="Proteomes" id="UP000761534"/>
    </source>
</evidence>
<dbReference type="GO" id="GO:0005524">
    <property type="term" value="F:ATP binding"/>
    <property type="evidence" value="ECO:0007669"/>
    <property type="project" value="UniProtKB-KW"/>
</dbReference>
<dbReference type="GO" id="GO:0035556">
    <property type="term" value="P:intracellular signal transduction"/>
    <property type="evidence" value="ECO:0007669"/>
    <property type="project" value="TreeGrafter"/>
</dbReference>
<dbReference type="Proteomes" id="UP000761534">
    <property type="component" value="Unassembled WGS sequence"/>
</dbReference>
<name>A0A642V6A2_9ASCO</name>
<feature type="compositionally biased region" description="Low complexity" evidence="9">
    <location>
        <begin position="20"/>
        <end position="31"/>
    </location>
</feature>
<dbReference type="SUPFAM" id="SSF56112">
    <property type="entry name" value="Protein kinase-like (PK-like)"/>
    <property type="match status" value="1"/>
</dbReference>
<evidence type="ECO:0000256" key="9">
    <source>
        <dbReference type="SAM" id="MobiDB-lite"/>
    </source>
</evidence>
<evidence type="ECO:0000256" key="1">
    <source>
        <dbReference type="ARBA" id="ARBA00012513"/>
    </source>
</evidence>
<gene>
    <name evidence="11" type="ORF">TRICI_002588</name>
</gene>
<dbReference type="GO" id="GO:0072354">
    <property type="term" value="F:histone H3T3 kinase activity"/>
    <property type="evidence" value="ECO:0007669"/>
    <property type="project" value="TreeGrafter"/>
</dbReference>
<dbReference type="SMART" id="SM01331">
    <property type="entry name" value="DUF3635"/>
    <property type="match status" value="1"/>
</dbReference>
<feature type="region of interest" description="Disordered" evidence="9">
    <location>
        <begin position="330"/>
        <end position="362"/>
    </location>
</feature>
<keyword evidence="12" id="KW-1185">Reference proteome</keyword>
<feature type="domain" description="Serine/threonine-protein kinase haspin C-terminal" evidence="10">
    <location>
        <begin position="758"/>
        <end position="881"/>
    </location>
</feature>
<keyword evidence="5" id="KW-0418">Kinase</keyword>
<dbReference type="Pfam" id="PF12330">
    <property type="entry name" value="Haspin_kinase"/>
    <property type="match status" value="1"/>
</dbReference>
<keyword evidence="4" id="KW-0547">Nucleotide-binding</keyword>
<evidence type="ECO:0000259" key="10">
    <source>
        <dbReference type="SMART" id="SM01331"/>
    </source>
</evidence>
<dbReference type="OrthoDB" id="5327538at2759"/>
<feature type="region of interest" description="Disordered" evidence="9">
    <location>
        <begin position="113"/>
        <end position="167"/>
    </location>
</feature>
<dbReference type="PANTHER" id="PTHR24419:SF18">
    <property type="entry name" value="SERINE_THREONINE-PROTEIN KINASE HASPIN"/>
    <property type="match status" value="1"/>
</dbReference>
<comment type="catalytic activity">
    <reaction evidence="8">
        <text>L-seryl-[protein] + ATP = O-phospho-L-seryl-[protein] + ADP + H(+)</text>
        <dbReference type="Rhea" id="RHEA:17989"/>
        <dbReference type="Rhea" id="RHEA-COMP:9863"/>
        <dbReference type="Rhea" id="RHEA-COMP:11604"/>
        <dbReference type="ChEBI" id="CHEBI:15378"/>
        <dbReference type="ChEBI" id="CHEBI:29999"/>
        <dbReference type="ChEBI" id="CHEBI:30616"/>
        <dbReference type="ChEBI" id="CHEBI:83421"/>
        <dbReference type="ChEBI" id="CHEBI:456216"/>
        <dbReference type="EC" id="2.7.11.1"/>
    </reaction>
</comment>
<feature type="compositionally biased region" description="Low complexity" evidence="9">
    <location>
        <begin position="330"/>
        <end position="346"/>
    </location>
</feature>
<feature type="region of interest" description="Disordered" evidence="9">
    <location>
        <begin position="426"/>
        <end position="457"/>
    </location>
</feature>
<dbReference type="AlphaFoldDB" id="A0A642V6A2"/>
<accession>A0A642V6A2</accession>